<dbReference type="Proteomes" id="UP000278437">
    <property type="component" value="Chromosome"/>
</dbReference>
<protein>
    <submittedName>
        <fullName evidence="1">Uncharacterized protein</fullName>
    </submittedName>
</protein>
<gene>
    <name evidence="1" type="ORF">STH12_02312</name>
</gene>
<organism evidence="1 2">
    <name type="scientific">Shewanella khirikhana</name>
    <dbReference type="NCBI Taxonomy" id="1965282"/>
    <lineage>
        <taxon>Bacteria</taxon>
        <taxon>Pseudomonadati</taxon>
        <taxon>Pseudomonadota</taxon>
        <taxon>Gammaproteobacteria</taxon>
        <taxon>Alteromonadales</taxon>
        <taxon>Shewanellaceae</taxon>
        <taxon>Shewanella</taxon>
    </lineage>
</organism>
<reference evidence="2" key="1">
    <citation type="submission" date="2017-03" db="EMBL/GenBank/DDBJ databases">
        <title>Full genome sequence of a non-lethal Shewanella isolate that potentiates virulence of Vibio parahaemolyticus causing acute hepatopancreatic necrosis disease (AHPND) in shrimp.</title>
        <authorList>
            <person name="Prachumwat A."/>
            <person name="Sritunyalucksana K."/>
        </authorList>
    </citation>
    <scope>NUCLEOTIDE SEQUENCE [LARGE SCALE GENOMIC DNA]</scope>
    <source>
        <strain evidence="2">TH2012</strain>
    </source>
</reference>
<sequence length="32" mass="3705">MSYTGKNAFVWQNTWFNATLLRGGLYTMTFKG</sequence>
<proteinExistence type="predicted"/>
<name>A0ABM7DP06_9GAMM</name>
<accession>A0ABM7DP06</accession>
<evidence type="ECO:0000313" key="1">
    <source>
        <dbReference type="EMBL" id="AZQ11398.1"/>
    </source>
</evidence>
<evidence type="ECO:0000313" key="2">
    <source>
        <dbReference type="Proteomes" id="UP000278437"/>
    </source>
</evidence>
<dbReference type="EMBL" id="CP020373">
    <property type="protein sequence ID" value="AZQ11398.1"/>
    <property type="molecule type" value="Genomic_DNA"/>
</dbReference>
<keyword evidence="2" id="KW-1185">Reference proteome</keyword>